<dbReference type="CDD" id="cd08977">
    <property type="entry name" value="SusD"/>
    <property type="match status" value="1"/>
</dbReference>
<comment type="subcellular location">
    <subcellularLocation>
        <location evidence="1">Cell outer membrane</location>
    </subcellularLocation>
</comment>
<dbReference type="AlphaFoldDB" id="A0A3M9MRB5"/>
<keyword evidence="4" id="KW-0472">Membrane</keyword>
<sequence length="491" mass="55202">MKITKVKIYSVLLGASLSLGACKDDFLETLPSNAVSFEQAFSSPAAVEAALTGTYRLMRTAVINSGSGTSTDTYGVPQFNLTWDVMGQDIMANTNWFVYQYELDNKLTTYRGTHTLWATNYGPITNANYIIAKSATVPGITESQSTAFVAEARALRAFGYFNLARTYQHTYLKDPQALAVPLVLEPTTEQSKGQPRVSLEKVYAQMVEDLTIAERDLTAARPAKSRINKNVAQGLLARVYLEMGQWEKAAEFAAKAREGYPLMSTSDYRAGFNDFANKEWIWGLPQAADQQVGFASFFSFIDGRYTLDTKGNRTYARRGYNNIRANDKFVELFSWNDARREFQEAEGVTNSDRYTITKFKDLPDLSGDFVLMRAAEMYLIEAEAKARLGQNDAAQLLVLDLRRQRFFPITEAVKPTTTDADLVEEIWVERRKELYGEGFSLLDIKRLQKPLVREGNHTAKLGTTPANSNLFIYQFPQVELNNNPDFGPQNP</sequence>
<dbReference type="Gene3D" id="1.25.40.390">
    <property type="match status" value="1"/>
</dbReference>
<evidence type="ECO:0000256" key="2">
    <source>
        <dbReference type="ARBA" id="ARBA00006275"/>
    </source>
</evidence>
<accession>A0A3M9MRB5</accession>
<dbReference type="InterPro" id="IPR011990">
    <property type="entry name" value="TPR-like_helical_dom_sf"/>
</dbReference>
<evidence type="ECO:0000313" key="10">
    <source>
        <dbReference type="Proteomes" id="UP000271010"/>
    </source>
</evidence>
<feature type="domain" description="RagB/SusD" evidence="7">
    <location>
        <begin position="367"/>
        <end position="469"/>
    </location>
</feature>
<reference evidence="9 10" key="1">
    <citation type="submission" date="2018-11" db="EMBL/GenBank/DDBJ databases">
        <title>Rufibacter latericius sp. nov., isolated from water in Baiyang Lake.</title>
        <authorList>
            <person name="Yang Y."/>
        </authorList>
    </citation>
    <scope>NUCLEOTIDE SEQUENCE [LARGE SCALE GENOMIC DNA]</scope>
    <source>
        <strain evidence="9 10">MCC P1</strain>
    </source>
</reference>
<feature type="signal peptide" evidence="6">
    <location>
        <begin position="1"/>
        <end position="23"/>
    </location>
</feature>
<evidence type="ECO:0000259" key="7">
    <source>
        <dbReference type="Pfam" id="PF07980"/>
    </source>
</evidence>
<dbReference type="Proteomes" id="UP000271010">
    <property type="component" value="Unassembled WGS sequence"/>
</dbReference>
<protein>
    <submittedName>
        <fullName evidence="9">RagB/SusD family nutrient uptake outer membrane protein</fullName>
    </submittedName>
</protein>
<dbReference type="OrthoDB" id="1100079at2"/>
<evidence type="ECO:0000256" key="5">
    <source>
        <dbReference type="ARBA" id="ARBA00023237"/>
    </source>
</evidence>
<proteinExistence type="inferred from homology"/>
<comment type="similarity">
    <text evidence="2">Belongs to the SusD family.</text>
</comment>
<dbReference type="InterPro" id="IPR012944">
    <property type="entry name" value="SusD_RagB_dom"/>
</dbReference>
<keyword evidence="10" id="KW-1185">Reference proteome</keyword>
<evidence type="ECO:0000313" key="9">
    <source>
        <dbReference type="EMBL" id="RNI27747.1"/>
    </source>
</evidence>
<keyword evidence="5" id="KW-0998">Cell outer membrane</keyword>
<dbReference type="EMBL" id="RJJE01000017">
    <property type="protein sequence ID" value="RNI27747.1"/>
    <property type="molecule type" value="Genomic_DNA"/>
</dbReference>
<keyword evidence="3 6" id="KW-0732">Signal</keyword>
<dbReference type="InterPro" id="IPR033985">
    <property type="entry name" value="SusD-like_N"/>
</dbReference>
<dbReference type="GO" id="GO:0009279">
    <property type="term" value="C:cell outer membrane"/>
    <property type="evidence" value="ECO:0007669"/>
    <property type="project" value="UniProtKB-SubCell"/>
</dbReference>
<dbReference type="RefSeq" id="WP_123134212.1">
    <property type="nucleotide sequence ID" value="NZ_RJJE01000017.1"/>
</dbReference>
<evidence type="ECO:0000256" key="6">
    <source>
        <dbReference type="SAM" id="SignalP"/>
    </source>
</evidence>
<evidence type="ECO:0000256" key="4">
    <source>
        <dbReference type="ARBA" id="ARBA00023136"/>
    </source>
</evidence>
<dbReference type="Pfam" id="PF07980">
    <property type="entry name" value="SusD_RagB"/>
    <property type="match status" value="1"/>
</dbReference>
<evidence type="ECO:0000256" key="1">
    <source>
        <dbReference type="ARBA" id="ARBA00004442"/>
    </source>
</evidence>
<dbReference type="PROSITE" id="PS51257">
    <property type="entry name" value="PROKAR_LIPOPROTEIN"/>
    <property type="match status" value="1"/>
</dbReference>
<comment type="caution">
    <text evidence="9">The sequence shown here is derived from an EMBL/GenBank/DDBJ whole genome shotgun (WGS) entry which is preliminary data.</text>
</comment>
<evidence type="ECO:0000259" key="8">
    <source>
        <dbReference type="Pfam" id="PF14322"/>
    </source>
</evidence>
<feature type="domain" description="SusD-like N-terminal" evidence="8">
    <location>
        <begin position="91"/>
        <end position="241"/>
    </location>
</feature>
<dbReference type="SUPFAM" id="SSF48452">
    <property type="entry name" value="TPR-like"/>
    <property type="match status" value="1"/>
</dbReference>
<dbReference type="Pfam" id="PF14322">
    <property type="entry name" value="SusD-like_3"/>
    <property type="match status" value="1"/>
</dbReference>
<gene>
    <name evidence="9" type="ORF">EFA69_16695</name>
</gene>
<feature type="chain" id="PRO_5018085578" evidence="6">
    <location>
        <begin position="24"/>
        <end position="491"/>
    </location>
</feature>
<evidence type="ECO:0000256" key="3">
    <source>
        <dbReference type="ARBA" id="ARBA00022729"/>
    </source>
</evidence>
<name>A0A3M9MRB5_9BACT</name>
<organism evidence="9 10">
    <name type="scientific">Rufibacter immobilis</name>
    <dbReference type="NCBI Taxonomy" id="1348778"/>
    <lineage>
        <taxon>Bacteria</taxon>
        <taxon>Pseudomonadati</taxon>
        <taxon>Bacteroidota</taxon>
        <taxon>Cytophagia</taxon>
        <taxon>Cytophagales</taxon>
        <taxon>Hymenobacteraceae</taxon>
        <taxon>Rufibacter</taxon>
    </lineage>
</organism>